<evidence type="ECO:0000313" key="2">
    <source>
        <dbReference type="Proteomes" id="UP000186868"/>
    </source>
</evidence>
<sequence length="291" mass="32291">MLASIKILLSSIVDYAGLFPPAKLDMREAMANYDRDRMSSYNWMLGRFVLPASRLNEFEELLPAFSSQQWSIAIILSGNLESEMERVQSISDGGKIKLAALEFPPLPPDEIESVFPNLSAGVDVFFEIPLDGNLEAYLAALQYADALAKIRTGSTIAEAFPTAFQLSHYIISFAEAQIPFKATAGLHHPLPGNYPLNYESQSNTTAMHGFLNVAIAAALAYWQKITREEALAILQESSIEGFRFAEDGISWASHHLNLSEIEGARQRFFRSFGSCSFKEPIDDLKTLKLLS</sequence>
<accession>A0A1U7HDB0</accession>
<dbReference type="STRING" id="1921803.NIES593_15225"/>
<dbReference type="AlphaFoldDB" id="A0A1U7HDB0"/>
<comment type="caution">
    <text evidence="1">The sequence shown here is derived from an EMBL/GenBank/DDBJ whole genome shotgun (WGS) entry which is preliminary data.</text>
</comment>
<gene>
    <name evidence="1" type="ORF">NIES593_15225</name>
</gene>
<organism evidence="1 2">
    <name type="scientific">Hydrococcus rivularis NIES-593</name>
    <dbReference type="NCBI Taxonomy" id="1921803"/>
    <lineage>
        <taxon>Bacteria</taxon>
        <taxon>Bacillati</taxon>
        <taxon>Cyanobacteriota</taxon>
        <taxon>Cyanophyceae</taxon>
        <taxon>Pleurocapsales</taxon>
        <taxon>Hydrococcaceae</taxon>
        <taxon>Hydrococcus</taxon>
    </lineage>
</organism>
<dbReference type="OrthoDB" id="9778153at2"/>
<dbReference type="RefSeq" id="WP_073600393.1">
    <property type="nucleotide sequence ID" value="NZ_MRCB01000019.1"/>
</dbReference>
<proteinExistence type="predicted"/>
<dbReference type="EMBL" id="MRCB01000019">
    <property type="protein sequence ID" value="OKH21566.1"/>
    <property type="molecule type" value="Genomic_DNA"/>
</dbReference>
<evidence type="ECO:0000313" key="1">
    <source>
        <dbReference type="EMBL" id="OKH21566.1"/>
    </source>
</evidence>
<name>A0A1U7HDB0_9CYAN</name>
<keyword evidence="2" id="KW-1185">Reference proteome</keyword>
<dbReference type="Proteomes" id="UP000186868">
    <property type="component" value="Unassembled WGS sequence"/>
</dbReference>
<reference evidence="1 2" key="1">
    <citation type="submission" date="2016-11" db="EMBL/GenBank/DDBJ databases">
        <title>Draft Genome Sequences of Nine Cyanobacterial Strains from Diverse Habitats.</title>
        <authorList>
            <person name="Zhu T."/>
            <person name="Hou S."/>
            <person name="Lu X."/>
            <person name="Hess W.R."/>
        </authorList>
    </citation>
    <scope>NUCLEOTIDE SEQUENCE [LARGE SCALE GENOMIC DNA]</scope>
    <source>
        <strain evidence="1 2">NIES-593</strain>
    </source>
</reference>
<protein>
    <submittedName>
        <fullName evidence="1">Uncharacterized protein</fullName>
    </submittedName>
</protein>